<keyword evidence="3" id="KW-1185">Reference proteome</keyword>
<dbReference type="EMBL" id="SDIL01000003">
    <property type="protein sequence ID" value="RXK42080.1"/>
    <property type="molecule type" value="Genomic_DNA"/>
</dbReference>
<proteinExistence type="predicted"/>
<reference evidence="2 3" key="1">
    <citation type="submission" date="2016-06" db="EMBL/GenBank/DDBJ databases">
        <title>Evolution of pathogenesis and genome organization in the Tremellales.</title>
        <authorList>
            <person name="Cuomo C."/>
            <person name="Litvintseva A."/>
            <person name="Heitman J."/>
            <person name="Chen Y."/>
            <person name="Sun S."/>
            <person name="Springer D."/>
            <person name="Dromer F."/>
            <person name="Young S."/>
            <person name="Zeng Q."/>
            <person name="Chapman S."/>
            <person name="Gujja S."/>
            <person name="Saif S."/>
            <person name="Birren B."/>
        </authorList>
    </citation>
    <scope>NUCLEOTIDE SEQUENCE [LARGE SCALE GENOMIC DNA]</scope>
    <source>
        <strain evidence="2 3">ATCC 28783</strain>
    </source>
</reference>
<feature type="region of interest" description="Disordered" evidence="1">
    <location>
        <begin position="370"/>
        <end position="438"/>
    </location>
</feature>
<protein>
    <submittedName>
        <fullName evidence="2">Uncharacterized protein</fullName>
    </submittedName>
</protein>
<evidence type="ECO:0000313" key="3">
    <source>
        <dbReference type="Proteomes" id="UP000289152"/>
    </source>
</evidence>
<comment type="caution">
    <text evidence="2">The sequence shown here is derived from an EMBL/GenBank/DDBJ whole genome shotgun (WGS) entry which is preliminary data.</text>
</comment>
<feature type="compositionally biased region" description="Low complexity" evidence="1">
    <location>
        <begin position="25"/>
        <end position="37"/>
    </location>
</feature>
<dbReference type="InParanoid" id="A0A4Q1BVF8"/>
<evidence type="ECO:0000313" key="2">
    <source>
        <dbReference type="EMBL" id="RXK42080.1"/>
    </source>
</evidence>
<organism evidence="2 3">
    <name type="scientific">Tremella mesenterica</name>
    <name type="common">Jelly fungus</name>
    <dbReference type="NCBI Taxonomy" id="5217"/>
    <lineage>
        <taxon>Eukaryota</taxon>
        <taxon>Fungi</taxon>
        <taxon>Dikarya</taxon>
        <taxon>Basidiomycota</taxon>
        <taxon>Agaricomycotina</taxon>
        <taxon>Tremellomycetes</taxon>
        <taxon>Tremellales</taxon>
        <taxon>Tremellaceae</taxon>
        <taxon>Tremella</taxon>
    </lineage>
</organism>
<dbReference type="AlphaFoldDB" id="A0A4Q1BVF8"/>
<feature type="compositionally biased region" description="Acidic residues" evidence="1">
    <location>
        <begin position="401"/>
        <end position="418"/>
    </location>
</feature>
<dbReference type="Proteomes" id="UP000289152">
    <property type="component" value="Unassembled WGS sequence"/>
</dbReference>
<gene>
    <name evidence="2" type="ORF">M231_00437</name>
</gene>
<accession>A0A4Q1BVF8</accession>
<feature type="compositionally biased region" description="Acidic residues" evidence="1">
    <location>
        <begin position="429"/>
        <end position="438"/>
    </location>
</feature>
<name>A0A4Q1BVF8_TREME</name>
<feature type="compositionally biased region" description="Basic residues" evidence="1">
    <location>
        <begin position="384"/>
        <end position="396"/>
    </location>
</feature>
<evidence type="ECO:0000256" key="1">
    <source>
        <dbReference type="SAM" id="MobiDB-lite"/>
    </source>
</evidence>
<feature type="region of interest" description="Disordered" evidence="1">
    <location>
        <begin position="1"/>
        <end position="84"/>
    </location>
</feature>
<sequence length="468" mass="52490">MVTRGQLASLKKATEASANKRRRSGSQVPPVRSSPPVAGAGPSKQRVGQGRKETPNPRHLTPFPHDPDPPANLPIPSTDVPFPSTPLREVSTVVEYQTPRNKQIKGGVEASGPPYREGPLIVVPKPGGRQNSYQDIVLQAIDVSSNKVQNFIRYLSLWKSTKAESTRAKVDLVLSVLGTEETIVGYASQPCNCCEEMLAKPTRWQDFTKKWPCLVPVIRFSGSEQYHICGHCYWCLVDRGTCSFAVDSRIGPRDQLKFSMSQWKTMYTTLDKAMANAIMLNHRYGVRIDEENEVQVAVKQQVNDVYSSVLDLCVVRVCFLPHVVPNLQKLNQCKISGPDFRVPIPHRFGHDTGIQVPEFCNVQWQYSPMPDKKRRPVPIAKTGSSKKKYKKSKGKQKAVDDFESDSEPSEPSIEESDQDESKSSHTTTETEEVEGEFGDAGEEVETYFFVSIIVSFVVWYGWNEAYYL</sequence>
<dbReference type="VEuPathDB" id="FungiDB:TREMEDRAFT_61395"/>